<sequence length="419" mass="44288">MQPNPTLAIVGSGPAGCYLAQTLRRSLPDAEITIFERLASPFGLVRYGVAPDHQGTKSIQAQFARLFERDNVRFAGNIDVGSVVTLDDLRATHHVVVLATGLARDRRVGVPGENLLGVFGAGQLTRTANSHPLEKPTLPPLGRTVAIIGGGNVSLDVVRFLIKTPGEFAGSDVNDVALEEYAAAPVTHIDLICRSSPEAAPFDPAMVAELGKTPGVQFTSLDHSTADGTTSVEAHPAALAALLPSTPGGTPRVRVRLHFNATTTRIIGMDHAVGVEVRRPDGQLQTIPAQSVITAVGFDCDPSDPLIGDRGASQETGYLAEGLYRTGWAKRGARGTIPENRHCAKAVAAEILEYLAAAALPAKPGYAGLPDAVHDRATDYAGWLRVDAAERAAAPGNRSRKKLPDHAWMVATARETVQK</sequence>
<dbReference type="RefSeq" id="WP_003800369.1">
    <property type="nucleotide sequence ID" value="NZ_BAEG01000037.1"/>
</dbReference>
<evidence type="ECO:0000256" key="6">
    <source>
        <dbReference type="ARBA" id="ARBA00023002"/>
    </source>
</evidence>
<reference evidence="9 10" key="1">
    <citation type="submission" date="2011-12" db="EMBL/GenBank/DDBJ databases">
        <title>Whole genome shotgun sequence of Arthrobacter globiformis NBRC 12137.</title>
        <authorList>
            <person name="Miyazawa S."/>
            <person name="Hosoyama A."/>
            <person name="Tsuchikane K."/>
            <person name="Katsumata H."/>
            <person name="Yamazaki S."/>
            <person name="Fujita N."/>
        </authorList>
    </citation>
    <scope>NUCLEOTIDE SEQUENCE [LARGE SCALE GENOMIC DNA]</scope>
    <source>
        <strain evidence="9 10">NBRC 12137</strain>
    </source>
</reference>
<dbReference type="OrthoDB" id="54272at2"/>
<keyword evidence="4" id="KW-0274">FAD</keyword>
<dbReference type="GO" id="GO:0004324">
    <property type="term" value="F:ferredoxin-NADP+ reductase activity"/>
    <property type="evidence" value="ECO:0007669"/>
    <property type="project" value="UniProtKB-EC"/>
</dbReference>
<dbReference type="EMBL" id="BAEG01000037">
    <property type="protein sequence ID" value="GAB13279.1"/>
    <property type="molecule type" value="Genomic_DNA"/>
</dbReference>
<dbReference type="AlphaFoldDB" id="H0QK39"/>
<dbReference type="PRINTS" id="PR00419">
    <property type="entry name" value="ADXRDTASE"/>
</dbReference>
<dbReference type="Gene3D" id="3.40.50.720">
    <property type="entry name" value="NAD(P)-binding Rossmann-like Domain"/>
    <property type="match status" value="1"/>
</dbReference>
<comment type="cofactor">
    <cofactor evidence="1">
        <name>FAD</name>
        <dbReference type="ChEBI" id="CHEBI:57692"/>
    </cofactor>
</comment>
<evidence type="ECO:0000259" key="8">
    <source>
        <dbReference type="Pfam" id="PF07992"/>
    </source>
</evidence>
<proteinExistence type="predicted"/>
<dbReference type="InterPro" id="IPR036188">
    <property type="entry name" value="FAD/NAD-bd_sf"/>
</dbReference>
<keyword evidence="6" id="KW-0560">Oxidoreductase</keyword>
<dbReference type="Pfam" id="PF07992">
    <property type="entry name" value="Pyr_redox_2"/>
    <property type="match status" value="1"/>
</dbReference>
<evidence type="ECO:0000256" key="1">
    <source>
        <dbReference type="ARBA" id="ARBA00001974"/>
    </source>
</evidence>
<comment type="caution">
    <text evidence="9">The sequence shown here is derived from an EMBL/GenBank/DDBJ whole genome shotgun (WGS) entry which is preliminary data.</text>
</comment>
<evidence type="ECO:0000313" key="10">
    <source>
        <dbReference type="Proteomes" id="UP000003828"/>
    </source>
</evidence>
<keyword evidence="3" id="KW-0285">Flavoprotein</keyword>
<keyword evidence="10" id="KW-1185">Reference proteome</keyword>
<gene>
    <name evidence="9" type="ORF">ARGLB_037_01300</name>
</gene>
<feature type="domain" description="FAD/NAD(P)-binding" evidence="8">
    <location>
        <begin position="7"/>
        <end position="162"/>
    </location>
</feature>
<evidence type="ECO:0000256" key="5">
    <source>
        <dbReference type="ARBA" id="ARBA00022857"/>
    </source>
</evidence>
<dbReference type="PANTHER" id="PTHR48467:SF1">
    <property type="entry name" value="GLUTAMATE SYNTHASE 1 [NADH], CHLOROPLASTIC-LIKE"/>
    <property type="match status" value="1"/>
</dbReference>
<protein>
    <recommendedName>
        <fullName evidence="2">ferredoxin--NADP(+) reductase</fullName>
        <ecNumber evidence="2">1.18.1.2</ecNumber>
    </recommendedName>
</protein>
<accession>H0QK39</accession>
<dbReference type="Gene3D" id="3.50.50.60">
    <property type="entry name" value="FAD/NAD(P)-binding domain"/>
    <property type="match status" value="1"/>
</dbReference>
<dbReference type="SUPFAM" id="SSF51971">
    <property type="entry name" value="Nucleotide-binding domain"/>
    <property type="match status" value="1"/>
</dbReference>
<evidence type="ECO:0000256" key="4">
    <source>
        <dbReference type="ARBA" id="ARBA00022827"/>
    </source>
</evidence>
<evidence type="ECO:0000313" key="9">
    <source>
        <dbReference type="EMBL" id="GAB13279.1"/>
    </source>
</evidence>
<keyword evidence="5" id="KW-0521">NADP</keyword>
<evidence type="ECO:0000256" key="3">
    <source>
        <dbReference type="ARBA" id="ARBA00022630"/>
    </source>
</evidence>
<dbReference type="InterPro" id="IPR023753">
    <property type="entry name" value="FAD/NAD-binding_dom"/>
</dbReference>
<dbReference type="EC" id="1.18.1.2" evidence="2"/>
<evidence type="ECO:0000256" key="7">
    <source>
        <dbReference type="ARBA" id="ARBA00047776"/>
    </source>
</evidence>
<dbReference type="InterPro" id="IPR055275">
    <property type="entry name" value="Ferredox_Rdtase"/>
</dbReference>
<dbReference type="PANTHER" id="PTHR48467">
    <property type="entry name" value="GLUTAMATE SYNTHASE 1 [NADH], CHLOROPLASTIC-LIKE"/>
    <property type="match status" value="1"/>
</dbReference>
<name>H0QK39_ARTG1</name>
<comment type="catalytic activity">
    <reaction evidence="7">
        <text>2 reduced [2Fe-2S]-[ferredoxin] + NADP(+) + H(+) = 2 oxidized [2Fe-2S]-[ferredoxin] + NADPH</text>
        <dbReference type="Rhea" id="RHEA:20125"/>
        <dbReference type="Rhea" id="RHEA-COMP:10000"/>
        <dbReference type="Rhea" id="RHEA-COMP:10001"/>
        <dbReference type="ChEBI" id="CHEBI:15378"/>
        <dbReference type="ChEBI" id="CHEBI:33737"/>
        <dbReference type="ChEBI" id="CHEBI:33738"/>
        <dbReference type="ChEBI" id="CHEBI:57783"/>
        <dbReference type="ChEBI" id="CHEBI:58349"/>
        <dbReference type="EC" id="1.18.1.2"/>
    </reaction>
</comment>
<dbReference type="STRING" id="1077972.ARGLB_037_01300"/>
<organism evidence="9 10">
    <name type="scientific">Arthrobacter globiformis (strain ATCC 8010 / DSM 20124 / JCM 1332 / NBRC 12137 / NCIMB 8907 / NRRL B-2979 / 168)</name>
    <dbReference type="NCBI Taxonomy" id="1077972"/>
    <lineage>
        <taxon>Bacteria</taxon>
        <taxon>Bacillati</taxon>
        <taxon>Actinomycetota</taxon>
        <taxon>Actinomycetes</taxon>
        <taxon>Micrococcales</taxon>
        <taxon>Micrococcaceae</taxon>
        <taxon>Arthrobacter</taxon>
    </lineage>
</organism>
<dbReference type="eggNOG" id="COG0493">
    <property type="taxonomic scope" value="Bacteria"/>
</dbReference>
<evidence type="ECO:0000256" key="2">
    <source>
        <dbReference type="ARBA" id="ARBA00013223"/>
    </source>
</evidence>
<dbReference type="Proteomes" id="UP000003828">
    <property type="component" value="Unassembled WGS sequence"/>
</dbReference>